<feature type="transmembrane region" description="Helical" evidence="5">
    <location>
        <begin position="299"/>
        <end position="323"/>
    </location>
</feature>
<feature type="transmembrane region" description="Helical" evidence="5">
    <location>
        <begin position="274"/>
        <end position="293"/>
    </location>
</feature>
<keyword evidence="2 5" id="KW-0812">Transmembrane</keyword>
<dbReference type="EMBL" id="PXYH01000009">
    <property type="protein sequence ID" value="PSJ43970.1"/>
    <property type="molecule type" value="Genomic_DNA"/>
</dbReference>
<evidence type="ECO:0000256" key="4">
    <source>
        <dbReference type="ARBA" id="ARBA00023136"/>
    </source>
</evidence>
<evidence type="ECO:0000259" key="6">
    <source>
        <dbReference type="Pfam" id="PF13515"/>
    </source>
</evidence>
<gene>
    <name evidence="7" type="ORF">C7I36_08530</name>
</gene>
<feature type="transmembrane region" description="Helical" evidence="5">
    <location>
        <begin position="251"/>
        <end position="267"/>
    </location>
</feature>
<dbReference type="OrthoDB" id="581879at2"/>
<feature type="transmembrane region" description="Helical" evidence="5">
    <location>
        <begin position="229"/>
        <end position="245"/>
    </location>
</feature>
<feature type="transmembrane region" description="Helical" evidence="5">
    <location>
        <begin position="137"/>
        <end position="155"/>
    </location>
</feature>
<comment type="caution">
    <text evidence="7">The sequence shown here is derived from an EMBL/GenBank/DDBJ whole genome shotgun (WGS) entry which is preliminary data.</text>
</comment>
<feature type="transmembrane region" description="Helical" evidence="5">
    <location>
        <begin position="176"/>
        <end position="197"/>
    </location>
</feature>
<feature type="transmembrane region" description="Helical" evidence="5">
    <location>
        <begin position="203"/>
        <end position="222"/>
    </location>
</feature>
<protein>
    <submittedName>
        <fullName evidence="7">FUSC family protein</fullName>
    </submittedName>
</protein>
<evidence type="ECO:0000256" key="3">
    <source>
        <dbReference type="ARBA" id="ARBA00022989"/>
    </source>
</evidence>
<evidence type="ECO:0000256" key="1">
    <source>
        <dbReference type="ARBA" id="ARBA00004141"/>
    </source>
</evidence>
<dbReference type="Proteomes" id="UP000242181">
    <property type="component" value="Unassembled WGS sequence"/>
</dbReference>
<dbReference type="AlphaFoldDB" id="A0A2P7R162"/>
<feature type="transmembrane region" description="Helical" evidence="5">
    <location>
        <begin position="12"/>
        <end position="34"/>
    </location>
</feature>
<name>A0A2P7R162_9GAMM</name>
<feature type="domain" description="Integral membrane bound transporter" evidence="6">
    <location>
        <begin position="191"/>
        <end position="315"/>
    </location>
</feature>
<keyword evidence="4 5" id="KW-0472">Membrane</keyword>
<evidence type="ECO:0000313" key="8">
    <source>
        <dbReference type="Proteomes" id="UP000242181"/>
    </source>
</evidence>
<reference evidence="7 8" key="1">
    <citation type="submission" date="2018-03" db="EMBL/GenBank/DDBJ databases">
        <title>The draft genome of Zobellella taiwanensis JCM 13381.</title>
        <authorList>
            <person name="Liu L."/>
            <person name="Li L."/>
            <person name="Wang T."/>
            <person name="Zhang X."/>
            <person name="Liang L."/>
        </authorList>
    </citation>
    <scope>NUCLEOTIDE SEQUENCE [LARGE SCALE GENOMIC DNA]</scope>
    <source>
        <strain evidence="7 8">JCM 13381</strain>
    </source>
</reference>
<dbReference type="GO" id="GO:0016020">
    <property type="term" value="C:membrane"/>
    <property type="evidence" value="ECO:0007669"/>
    <property type="project" value="UniProtKB-SubCell"/>
</dbReference>
<keyword evidence="3 5" id="KW-1133">Transmembrane helix</keyword>
<evidence type="ECO:0000256" key="2">
    <source>
        <dbReference type="ARBA" id="ARBA00022692"/>
    </source>
</evidence>
<proteinExistence type="predicted"/>
<keyword evidence="8" id="KW-1185">Reference proteome</keyword>
<evidence type="ECO:0000256" key="5">
    <source>
        <dbReference type="SAM" id="Phobius"/>
    </source>
</evidence>
<sequence>MLVLNPSLRPWHFPLVAGLCTGLPVLLGAWLGRLDLGVLGSLGGMVILYLPQATVAYRLVTLVVCGFGFATSFTLAALAGGPSWVSALVLGLVTMLINLVCRFYSVAPPGRFFFVMIASLASTASLDLALLPEKVGVMVMGSMLACLLVFGYSLLLPAPSGGREPHHPADWYLRRLWLESLLIGALVGGSFLLALLLGLDNPYWVPISCAAVLQGNSVSMLIQRKLHRILGTAVGLVLAWLLFSLPPDPWLLATLVILLNFAIETLVTRNYGLAVVFITPLTVLLAGMLQHGAPPEQLVLARMVDILLGSLCGLLGGSLLQWLPSPRRS</sequence>
<feature type="transmembrane region" description="Helical" evidence="5">
    <location>
        <begin position="112"/>
        <end position="131"/>
    </location>
</feature>
<accession>A0A2P7R162</accession>
<feature type="transmembrane region" description="Helical" evidence="5">
    <location>
        <begin position="84"/>
        <end position="105"/>
    </location>
</feature>
<comment type="subcellular location">
    <subcellularLocation>
        <location evidence="1">Membrane</location>
        <topology evidence="1">Multi-pass membrane protein</topology>
    </subcellularLocation>
</comment>
<feature type="transmembrane region" description="Helical" evidence="5">
    <location>
        <begin position="55"/>
        <end position="78"/>
    </location>
</feature>
<organism evidence="7 8">
    <name type="scientific">Zobellella taiwanensis</name>
    <dbReference type="NCBI Taxonomy" id="347535"/>
    <lineage>
        <taxon>Bacteria</taxon>
        <taxon>Pseudomonadati</taxon>
        <taxon>Pseudomonadota</taxon>
        <taxon>Gammaproteobacteria</taxon>
        <taxon>Aeromonadales</taxon>
        <taxon>Aeromonadaceae</taxon>
        <taxon>Zobellella</taxon>
    </lineage>
</organism>
<dbReference type="Pfam" id="PF13515">
    <property type="entry name" value="FUSC_2"/>
    <property type="match status" value="1"/>
</dbReference>
<evidence type="ECO:0000313" key="7">
    <source>
        <dbReference type="EMBL" id="PSJ43970.1"/>
    </source>
</evidence>
<dbReference type="InterPro" id="IPR049453">
    <property type="entry name" value="Memb_transporter_dom"/>
</dbReference>